<organism evidence="3 4">
    <name type="scientific">Bifidobacterium xylocopae</name>
    <dbReference type="NCBI Taxonomy" id="2493119"/>
    <lineage>
        <taxon>Bacteria</taxon>
        <taxon>Bacillati</taxon>
        <taxon>Actinomycetota</taxon>
        <taxon>Actinomycetes</taxon>
        <taxon>Bifidobacteriales</taxon>
        <taxon>Bifidobacteriaceae</taxon>
        <taxon>Bifidobacterium</taxon>
    </lineage>
</organism>
<dbReference type="SUPFAM" id="SSF53474">
    <property type="entry name" value="alpha/beta-Hydrolases"/>
    <property type="match status" value="1"/>
</dbReference>
<dbReference type="AlphaFoldDB" id="A0A366KD35"/>
<dbReference type="PANTHER" id="PTHR11614">
    <property type="entry name" value="PHOSPHOLIPASE-RELATED"/>
    <property type="match status" value="1"/>
</dbReference>
<feature type="region of interest" description="Disordered" evidence="1">
    <location>
        <begin position="37"/>
        <end position="56"/>
    </location>
</feature>
<dbReference type="InterPro" id="IPR022742">
    <property type="entry name" value="Hydrolase_4"/>
</dbReference>
<keyword evidence="4" id="KW-1185">Reference proteome</keyword>
<dbReference type="Gene3D" id="3.40.50.1820">
    <property type="entry name" value="alpha/beta hydrolase"/>
    <property type="match status" value="1"/>
</dbReference>
<dbReference type="Proteomes" id="UP000252345">
    <property type="component" value="Unassembled WGS sequence"/>
</dbReference>
<dbReference type="InterPro" id="IPR029058">
    <property type="entry name" value="AB_hydrolase_fold"/>
</dbReference>
<proteinExistence type="predicted"/>
<evidence type="ECO:0000256" key="1">
    <source>
        <dbReference type="SAM" id="MobiDB-lite"/>
    </source>
</evidence>
<dbReference type="InterPro" id="IPR051044">
    <property type="entry name" value="MAG_DAG_Lipase"/>
</dbReference>
<accession>A0A366KD35</accession>
<sequence>MELELIDEGRFERTMRDMVLPALEHCKREGWMRSHAPGGVSEGMGHGAASAGLEPSASVAPTASGFGAAVSPSDPNRLHYVCYEASAFDDLNLPGSQGRHRGVVIISHGFTEFAGKYDELAWYFLLAGYTVCIVEHWGHGLSGRGVDDPSLVWVDSYRRYVEDLATFCEEMATDYGGDQPICLYAHSMGGGIAASLLERHPTLIDRVVLSSPMIAPRTGLALGLAGALMHVACATGQGRRMVPGHHRFNPVFDPAFVGNASQARLRWIHGLRAADPAYQTSAASYRWVGQAIALSRELLRPALCERVEASALVFQAEPDTFVLPRPQNRFVDQVRTGGGAMSLVRVPQACHELYTMPNGTLGPYLARILDFFAAPTPLVGGGE</sequence>
<evidence type="ECO:0000313" key="4">
    <source>
        <dbReference type="Proteomes" id="UP000252345"/>
    </source>
</evidence>
<reference evidence="3 4" key="1">
    <citation type="submission" date="2017-10" db="EMBL/GenBank/DDBJ databases">
        <title>Bifidobacterium xylocopum sp. nov. and Bifidobacterium aemilianum sp. nov., from the carpenter bee (Xylocopa violacea) digestive tract.</title>
        <authorList>
            <person name="Alberoni D."/>
            <person name="Baffoni L."/>
            <person name="Di Gioia D."/>
            <person name="Gaggia F."/>
            <person name="Biavati B."/>
        </authorList>
    </citation>
    <scope>NUCLEOTIDE SEQUENCE [LARGE SCALE GENOMIC DNA]</scope>
    <source>
        <strain evidence="3 4">XV2</strain>
    </source>
</reference>
<gene>
    <name evidence="3" type="ORF">CRD59_02430</name>
</gene>
<dbReference type="OrthoDB" id="9806902at2"/>
<dbReference type="EMBL" id="PDCH01000003">
    <property type="protein sequence ID" value="RBP99614.1"/>
    <property type="molecule type" value="Genomic_DNA"/>
</dbReference>
<evidence type="ECO:0000313" key="3">
    <source>
        <dbReference type="EMBL" id="RBP99614.1"/>
    </source>
</evidence>
<evidence type="ECO:0000259" key="2">
    <source>
        <dbReference type="Pfam" id="PF12146"/>
    </source>
</evidence>
<dbReference type="RefSeq" id="WP_113853016.1">
    <property type="nucleotide sequence ID" value="NZ_PDCH01000003.1"/>
</dbReference>
<dbReference type="Pfam" id="PF12146">
    <property type="entry name" value="Hydrolase_4"/>
    <property type="match status" value="1"/>
</dbReference>
<comment type="caution">
    <text evidence="3">The sequence shown here is derived from an EMBL/GenBank/DDBJ whole genome shotgun (WGS) entry which is preliminary data.</text>
</comment>
<name>A0A366KD35_9BIFI</name>
<feature type="domain" description="Serine aminopeptidase S33" evidence="2">
    <location>
        <begin position="99"/>
        <end position="354"/>
    </location>
</feature>
<protein>
    <submittedName>
        <fullName evidence="3">Lysophospholipase</fullName>
    </submittedName>
</protein>